<name>A0A8H6A9P0_PETAA</name>
<feature type="region of interest" description="Disordered" evidence="1">
    <location>
        <begin position="1"/>
        <end position="83"/>
    </location>
</feature>
<sequence length="126" mass="13973">MNWTGCRLPRHSASSGPQPKYKRQGIGKSRLDASQGLRQVTLFDKVSQSKKLDSDGNTLNDDNNHDRHQQPPIPPPLSSNQATARVEHIKSHLLDAVSAARPLKISFPSPEELAQFGKRRKRTEGG</sequence>
<gene>
    <name evidence="2" type="ORF">ETB97_004184</name>
</gene>
<evidence type="ECO:0000313" key="2">
    <source>
        <dbReference type="EMBL" id="KAF5865373.1"/>
    </source>
</evidence>
<keyword evidence="3" id="KW-1185">Reference proteome</keyword>
<evidence type="ECO:0000256" key="1">
    <source>
        <dbReference type="SAM" id="MobiDB-lite"/>
    </source>
</evidence>
<reference evidence="2 3" key="1">
    <citation type="submission" date="2019-04" db="EMBL/GenBank/DDBJ databases">
        <title>Aspergillus burnettii sp. nov., novel species from soil in southeast Queensland.</title>
        <authorList>
            <person name="Gilchrist C.L.M."/>
            <person name="Pitt J.I."/>
            <person name="Lange L."/>
            <person name="Lacey H.J."/>
            <person name="Vuong D."/>
            <person name="Midgley D.J."/>
            <person name="Greenfield P."/>
            <person name="Bradbury M."/>
            <person name="Lacey E."/>
            <person name="Busk P.K."/>
            <person name="Pilgaard B."/>
            <person name="Chooi Y.H."/>
            <person name="Piggott A.M."/>
        </authorList>
    </citation>
    <scope>NUCLEOTIDE SEQUENCE [LARGE SCALE GENOMIC DNA]</scope>
    <source>
        <strain evidence="2 3">FRR 5400</strain>
    </source>
</reference>
<evidence type="ECO:0000313" key="3">
    <source>
        <dbReference type="Proteomes" id="UP000541154"/>
    </source>
</evidence>
<dbReference type="AlphaFoldDB" id="A0A8H6A9P0"/>
<dbReference type="Proteomes" id="UP000541154">
    <property type="component" value="Unassembled WGS sequence"/>
</dbReference>
<comment type="caution">
    <text evidence="2">The sequence shown here is derived from an EMBL/GenBank/DDBJ whole genome shotgun (WGS) entry which is preliminary data.</text>
</comment>
<dbReference type="EMBL" id="SPNV01000020">
    <property type="protein sequence ID" value="KAF5865373.1"/>
    <property type="molecule type" value="Genomic_DNA"/>
</dbReference>
<feature type="compositionally biased region" description="Basic residues" evidence="1">
    <location>
        <begin position="117"/>
        <end position="126"/>
    </location>
</feature>
<proteinExistence type="predicted"/>
<accession>A0A8H6A9P0</accession>
<feature type="region of interest" description="Disordered" evidence="1">
    <location>
        <begin position="106"/>
        <end position="126"/>
    </location>
</feature>
<protein>
    <submittedName>
        <fullName evidence="2">Uncharacterized protein</fullName>
    </submittedName>
</protein>
<organism evidence="2 3">
    <name type="scientific">Petromyces alliaceus</name>
    <name type="common">Aspergillus alliaceus</name>
    <dbReference type="NCBI Taxonomy" id="209559"/>
    <lineage>
        <taxon>Eukaryota</taxon>
        <taxon>Fungi</taxon>
        <taxon>Dikarya</taxon>
        <taxon>Ascomycota</taxon>
        <taxon>Pezizomycotina</taxon>
        <taxon>Eurotiomycetes</taxon>
        <taxon>Eurotiomycetidae</taxon>
        <taxon>Eurotiales</taxon>
        <taxon>Aspergillaceae</taxon>
        <taxon>Aspergillus</taxon>
        <taxon>Aspergillus subgen. Circumdati</taxon>
    </lineage>
</organism>